<dbReference type="AlphaFoldDB" id="A0A8J3H1Y7"/>
<accession>A0A8J3H1Y7</accession>
<dbReference type="InterPro" id="IPR001753">
    <property type="entry name" value="Enoyl-CoA_hydra/iso"/>
</dbReference>
<dbReference type="RefSeq" id="WP_189682162.1">
    <property type="nucleotide sequence ID" value="NZ_BNCJ01000019.1"/>
</dbReference>
<dbReference type="InterPro" id="IPR029045">
    <property type="entry name" value="ClpP/crotonase-like_dom_sf"/>
</dbReference>
<dbReference type="GO" id="GO:0006635">
    <property type="term" value="P:fatty acid beta-oxidation"/>
    <property type="evidence" value="ECO:0007669"/>
    <property type="project" value="TreeGrafter"/>
</dbReference>
<dbReference type="Proteomes" id="UP000626220">
    <property type="component" value="Unassembled WGS sequence"/>
</dbReference>
<name>A0A8J3H1Y7_9RHOB</name>
<reference evidence="1" key="2">
    <citation type="submission" date="2020-09" db="EMBL/GenBank/DDBJ databases">
        <authorList>
            <person name="Sun Q."/>
            <person name="Kim S."/>
        </authorList>
    </citation>
    <scope>NUCLEOTIDE SEQUENCE</scope>
    <source>
        <strain evidence="1">KCTC 42650</strain>
    </source>
</reference>
<reference evidence="1" key="1">
    <citation type="journal article" date="2014" name="Int. J. Syst. Evol. Microbiol.">
        <title>Complete genome sequence of Corynebacterium casei LMG S-19264T (=DSM 44701T), isolated from a smear-ripened cheese.</title>
        <authorList>
            <consortium name="US DOE Joint Genome Institute (JGI-PGF)"/>
            <person name="Walter F."/>
            <person name="Albersmeier A."/>
            <person name="Kalinowski J."/>
            <person name="Ruckert C."/>
        </authorList>
    </citation>
    <scope>NUCLEOTIDE SEQUENCE</scope>
    <source>
        <strain evidence="1">KCTC 42650</strain>
    </source>
</reference>
<sequence>MSDAPILLEHDGPVSWIVLNRPDAANALSVELLEAFSDTLDTLRTEGGPVVGLRANGKGFCSGMDLAKYGGDAVAGPMGDVARLQTNLGRWMAMWDHPKPVIAAVHGYCMGVGAQMIGFADITVVSDDVRIGEPGLPIGGGYVAPAWVSHVGVKRAKEFSFLPGNHIDGPTAVAWGLVNHCVSAGRLLDVVRELAARIATVPPEVLRGKKASINRAAEAQGFRTALAGISESDALLHFEPSVLAIRERMKRDGLKSVLAEFRGRSSNEIAGGE</sequence>
<evidence type="ECO:0000313" key="1">
    <source>
        <dbReference type="EMBL" id="GHF66978.1"/>
    </source>
</evidence>
<gene>
    <name evidence="1" type="ORF">GCM10017056_42730</name>
</gene>
<protein>
    <submittedName>
        <fullName evidence="1">Crotonase</fullName>
    </submittedName>
</protein>
<dbReference type="PANTHER" id="PTHR11941">
    <property type="entry name" value="ENOYL-COA HYDRATASE-RELATED"/>
    <property type="match status" value="1"/>
</dbReference>
<dbReference type="SUPFAM" id="SSF52096">
    <property type="entry name" value="ClpP/crotonase"/>
    <property type="match status" value="1"/>
</dbReference>
<dbReference type="Gene3D" id="3.90.226.10">
    <property type="entry name" value="2-enoyl-CoA Hydratase, Chain A, domain 1"/>
    <property type="match status" value="1"/>
</dbReference>
<comment type="caution">
    <text evidence="1">The sequence shown here is derived from an EMBL/GenBank/DDBJ whole genome shotgun (WGS) entry which is preliminary data.</text>
</comment>
<dbReference type="EMBL" id="BNCJ01000019">
    <property type="protein sequence ID" value="GHF66978.1"/>
    <property type="molecule type" value="Genomic_DNA"/>
</dbReference>
<dbReference type="CDD" id="cd06558">
    <property type="entry name" value="crotonase-like"/>
    <property type="match status" value="1"/>
</dbReference>
<organism evidence="1 2">
    <name type="scientific">Seohaeicola zhoushanensis</name>
    <dbReference type="NCBI Taxonomy" id="1569283"/>
    <lineage>
        <taxon>Bacteria</taxon>
        <taxon>Pseudomonadati</taxon>
        <taxon>Pseudomonadota</taxon>
        <taxon>Alphaproteobacteria</taxon>
        <taxon>Rhodobacterales</taxon>
        <taxon>Roseobacteraceae</taxon>
        <taxon>Seohaeicola</taxon>
    </lineage>
</organism>
<dbReference type="Pfam" id="PF00378">
    <property type="entry name" value="ECH_1"/>
    <property type="match status" value="1"/>
</dbReference>
<keyword evidence="2" id="KW-1185">Reference proteome</keyword>
<evidence type="ECO:0000313" key="2">
    <source>
        <dbReference type="Proteomes" id="UP000626220"/>
    </source>
</evidence>
<dbReference type="PANTHER" id="PTHR11941:SF54">
    <property type="entry name" value="ENOYL-COA HYDRATASE, MITOCHONDRIAL"/>
    <property type="match status" value="1"/>
</dbReference>
<dbReference type="GO" id="GO:0003824">
    <property type="term" value="F:catalytic activity"/>
    <property type="evidence" value="ECO:0007669"/>
    <property type="project" value="UniProtKB-ARBA"/>
</dbReference>
<proteinExistence type="predicted"/>